<keyword evidence="4" id="KW-0808">Transferase</keyword>
<evidence type="ECO:0000313" key="18">
    <source>
        <dbReference type="Proteomes" id="UP001370490"/>
    </source>
</evidence>
<keyword evidence="18" id="KW-1185">Reference proteome</keyword>
<evidence type="ECO:0000259" key="16">
    <source>
        <dbReference type="PROSITE" id="PS50011"/>
    </source>
</evidence>
<keyword evidence="3" id="KW-0723">Serine/threonine-protein kinase</keyword>
<dbReference type="GO" id="GO:0005524">
    <property type="term" value="F:ATP binding"/>
    <property type="evidence" value="ECO:0007669"/>
    <property type="project" value="UniProtKB-UniRule"/>
</dbReference>
<reference evidence="17 18" key="1">
    <citation type="submission" date="2023-12" db="EMBL/GenBank/DDBJ databases">
        <title>A high-quality genome assembly for Dillenia turbinata (Dilleniales).</title>
        <authorList>
            <person name="Chanderbali A."/>
        </authorList>
    </citation>
    <scope>NUCLEOTIDE SEQUENCE [LARGE SCALE GENOMIC DNA]</scope>
    <source>
        <strain evidence="17">LSX21</strain>
        <tissue evidence="17">Leaf</tissue>
    </source>
</reference>
<dbReference type="InterPro" id="IPR008271">
    <property type="entry name" value="Ser/Thr_kinase_AS"/>
</dbReference>
<evidence type="ECO:0000256" key="6">
    <source>
        <dbReference type="ARBA" id="ARBA00022729"/>
    </source>
</evidence>
<evidence type="ECO:0000313" key="17">
    <source>
        <dbReference type="EMBL" id="KAK6914326.1"/>
    </source>
</evidence>
<comment type="catalytic activity">
    <reaction evidence="13">
        <text>L-seryl-[protein] + ATP = O-phospho-L-seryl-[protein] + ADP + H(+)</text>
        <dbReference type="Rhea" id="RHEA:17989"/>
        <dbReference type="Rhea" id="RHEA-COMP:9863"/>
        <dbReference type="Rhea" id="RHEA-COMP:11604"/>
        <dbReference type="ChEBI" id="CHEBI:15378"/>
        <dbReference type="ChEBI" id="CHEBI:29999"/>
        <dbReference type="ChEBI" id="CHEBI:30616"/>
        <dbReference type="ChEBI" id="CHEBI:83421"/>
        <dbReference type="ChEBI" id="CHEBI:456216"/>
        <dbReference type="EC" id="2.7.11.1"/>
    </reaction>
</comment>
<dbReference type="AlphaFoldDB" id="A0AAN8YV96"/>
<keyword evidence="10" id="KW-1133">Transmembrane helix</keyword>
<evidence type="ECO:0000256" key="1">
    <source>
        <dbReference type="ARBA" id="ARBA00004167"/>
    </source>
</evidence>
<comment type="subcellular location">
    <subcellularLocation>
        <location evidence="1">Membrane</location>
        <topology evidence="1">Single-pass membrane protein</topology>
    </subcellularLocation>
</comment>
<dbReference type="InterPro" id="IPR017441">
    <property type="entry name" value="Protein_kinase_ATP_BS"/>
</dbReference>
<accession>A0AAN8YV96</accession>
<feature type="coiled-coil region" evidence="15">
    <location>
        <begin position="590"/>
        <end position="631"/>
    </location>
</feature>
<dbReference type="GO" id="GO:0004674">
    <property type="term" value="F:protein serine/threonine kinase activity"/>
    <property type="evidence" value="ECO:0007669"/>
    <property type="project" value="UniProtKB-KW"/>
</dbReference>
<organism evidence="17 18">
    <name type="scientific">Dillenia turbinata</name>
    <dbReference type="NCBI Taxonomy" id="194707"/>
    <lineage>
        <taxon>Eukaryota</taxon>
        <taxon>Viridiplantae</taxon>
        <taxon>Streptophyta</taxon>
        <taxon>Embryophyta</taxon>
        <taxon>Tracheophyta</taxon>
        <taxon>Spermatophyta</taxon>
        <taxon>Magnoliopsida</taxon>
        <taxon>eudicotyledons</taxon>
        <taxon>Gunneridae</taxon>
        <taxon>Pentapetalae</taxon>
        <taxon>Dilleniales</taxon>
        <taxon>Dilleniaceae</taxon>
        <taxon>Dillenia</taxon>
    </lineage>
</organism>
<dbReference type="EMBL" id="JBAMMX010000026">
    <property type="protein sequence ID" value="KAK6914326.1"/>
    <property type="molecule type" value="Genomic_DNA"/>
</dbReference>
<evidence type="ECO:0000256" key="12">
    <source>
        <dbReference type="ARBA" id="ARBA00047899"/>
    </source>
</evidence>
<keyword evidence="15" id="KW-0175">Coiled coil</keyword>
<dbReference type="InterPro" id="IPR011009">
    <property type="entry name" value="Kinase-like_dom_sf"/>
</dbReference>
<evidence type="ECO:0000256" key="15">
    <source>
        <dbReference type="SAM" id="Coils"/>
    </source>
</evidence>
<evidence type="ECO:0000256" key="9">
    <source>
        <dbReference type="ARBA" id="ARBA00022840"/>
    </source>
</evidence>
<keyword evidence="8 17" id="KW-0418">Kinase</keyword>
<dbReference type="PANTHER" id="PTHR47974">
    <property type="entry name" value="OS07G0415500 PROTEIN"/>
    <property type="match status" value="1"/>
</dbReference>
<keyword evidence="9 14" id="KW-0067">ATP-binding</keyword>
<dbReference type="FunFam" id="1.10.510.10:FF:001023">
    <property type="entry name" value="Os07g0541700 protein"/>
    <property type="match status" value="1"/>
</dbReference>
<keyword evidence="7 14" id="KW-0547">Nucleotide-binding</keyword>
<evidence type="ECO:0000256" key="10">
    <source>
        <dbReference type="ARBA" id="ARBA00022989"/>
    </source>
</evidence>
<gene>
    <name evidence="17" type="ORF">RJ641_021647</name>
</gene>
<feature type="domain" description="Protein kinase" evidence="16">
    <location>
        <begin position="29"/>
        <end position="306"/>
    </location>
</feature>
<dbReference type="Proteomes" id="UP001370490">
    <property type="component" value="Unassembled WGS sequence"/>
</dbReference>
<dbReference type="GO" id="GO:0016020">
    <property type="term" value="C:membrane"/>
    <property type="evidence" value="ECO:0007669"/>
    <property type="project" value="UniProtKB-SubCell"/>
</dbReference>
<protein>
    <recommendedName>
        <fullName evidence="2">non-specific serine/threonine protein kinase</fullName>
        <ecNumber evidence="2">2.7.11.1</ecNumber>
    </recommendedName>
</protein>
<evidence type="ECO:0000256" key="14">
    <source>
        <dbReference type="PROSITE-ProRule" id="PRU10141"/>
    </source>
</evidence>
<evidence type="ECO:0000256" key="8">
    <source>
        <dbReference type="ARBA" id="ARBA00022777"/>
    </source>
</evidence>
<dbReference type="Gene3D" id="1.10.510.10">
    <property type="entry name" value="Transferase(Phosphotransferase) domain 1"/>
    <property type="match status" value="1"/>
</dbReference>
<keyword evidence="5" id="KW-0812">Transmembrane</keyword>
<evidence type="ECO:0000256" key="13">
    <source>
        <dbReference type="ARBA" id="ARBA00048679"/>
    </source>
</evidence>
<dbReference type="EC" id="2.7.11.1" evidence="2"/>
<evidence type="ECO:0000256" key="11">
    <source>
        <dbReference type="ARBA" id="ARBA00023136"/>
    </source>
</evidence>
<evidence type="ECO:0000256" key="7">
    <source>
        <dbReference type="ARBA" id="ARBA00022741"/>
    </source>
</evidence>
<dbReference type="SMART" id="SM00220">
    <property type="entry name" value="S_TKc"/>
    <property type="match status" value="1"/>
</dbReference>
<dbReference type="InterPro" id="IPR000719">
    <property type="entry name" value="Prot_kinase_dom"/>
</dbReference>
<evidence type="ECO:0000256" key="5">
    <source>
        <dbReference type="ARBA" id="ARBA00022692"/>
    </source>
</evidence>
<comment type="caution">
    <text evidence="17">The sequence shown here is derived from an EMBL/GenBank/DDBJ whole genome shotgun (WGS) entry which is preliminary data.</text>
</comment>
<comment type="catalytic activity">
    <reaction evidence="12">
        <text>L-threonyl-[protein] + ATP = O-phospho-L-threonyl-[protein] + ADP + H(+)</text>
        <dbReference type="Rhea" id="RHEA:46608"/>
        <dbReference type="Rhea" id="RHEA-COMP:11060"/>
        <dbReference type="Rhea" id="RHEA-COMP:11605"/>
        <dbReference type="ChEBI" id="CHEBI:15378"/>
        <dbReference type="ChEBI" id="CHEBI:30013"/>
        <dbReference type="ChEBI" id="CHEBI:30616"/>
        <dbReference type="ChEBI" id="CHEBI:61977"/>
        <dbReference type="ChEBI" id="CHEBI:456216"/>
        <dbReference type="EC" id="2.7.11.1"/>
    </reaction>
</comment>
<evidence type="ECO:0000256" key="4">
    <source>
        <dbReference type="ARBA" id="ARBA00022679"/>
    </source>
</evidence>
<dbReference type="PANTHER" id="PTHR47974:SF9">
    <property type="entry name" value="RECEPTOR-LIKE SERINE_THREONINE-PROTEIN KINASE"/>
    <property type="match status" value="1"/>
</dbReference>
<dbReference type="SUPFAM" id="SSF56112">
    <property type="entry name" value="Protein kinase-like (PK-like)"/>
    <property type="match status" value="1"/>
</dbReference>
<keyword evidence="6" id="KW-0732">Signal</keyword>
<dbReference type="PROSITE" id="PS00107">
    <property type="entry name" value="PROTEIN_KINASE_ATP"/>
    <property type="match status" value="1"/>
</dbReference>
<dbReference type="Pfam" id="PF00069">
    <property type="entry name" value="Pkinase"/>
    <property type="match status" value="1"/>
</dbReference>
<dbReference type="PROSITE" id="PS00108">
    <property type="entry name" value="PROTEIN_KINASE_ST"/>
    <property type="match status" value="1"/>
</dbReference>
<dbReference type="Gene3D" id="3.30.200.20">
    <property type="entry name" value="Phosphorylase Kinase, domain 1"/>
    <property type="match status" value="1"/>
</dbReference>
<sequence>MEMEIMSPEGTNLRKLFTFTSEQLRTYTTSFSKKLGHGSFGEVYHGILPEGVEVAVKVSRRKATGQLTQEINTLGRIDNKNIIRLFGFCKERNFTALVYEYMPNGSLERFLFDPSKKRLDWGKLEEIAISIAKGIAHIHESGIIHFDIKPDNILLDANFCPKLSDFGIAQCYSADFFYRRGHVEGTRGYIAPELIYYHGHISFPCDVYSFGILLLEIVCGRRNFDFHAGKFFSFSDYSWSRYQKGKLRSVLMDCGIETKDKQKAKRMCLVAFLCLQKTPSTRPSMTDVVKMLEGKAKVCRAQLPFSVLPAHQLPFSVFPAASHRWPRGTLTRAREDFHSCTDIIKIPAICYKEPASNIVKMSSFSYRKNDFAQGTYEIEAVTDSSRPPSPECSFKAMDVLVLSETYDPSVQVPQATQATATMDAVQHDTRAPHIAGDKVISSGGCSVEVDQSIMHFIEGLENDVSATTGGSSSHVVEKSPSRLVDTRGALTDLSTFLGKDLTTLCNDPTLFSRLRRVLLFLSILSEADGIPISIKSVILQIQEEFGPLSIKLQGAQHVINDFEAKVEFEKILKVEIVKYKEMLQHMLTEHVKKQDSLSKLEAKKADYEEQVKALNEKILAIGENISELKSEVTSISQQKDGVVKEVKTLGNQYKQVFSHMSALRGQNQRAKDVVKDVEAKWIGFKQLLEKELC</sequence>
<name>A0AAN8YV96_9MAGN</name>
<evidence type="ECO:0000256" key="2">
    <source>
        <dbReference type="ARBA" id="ARBA00012513"/>
    </source>
</evidence>
<keyword evidence="11" id="KW-0472">Membrane</keyword>
<evidence type="ECO:0000256" key="3">
    <source>
        <dbReference type="ARBA" id="ARBA00022527"/>
    </source>
</evidence>
<proteinExistence type="predicted"/>
<feature type="binding site" evidence="14">
    <location>
        <position position="57"/>
    </location>
    <ligand>
        <name>ATP</name>
        <dbReference type="ChEBI" id="CHEBI:30616"/>
    </ligand>
</feature>
<dbReference type="PROSITE" id="PS50011">
    <property type="entry name" value="PROTEIN_KINASE_DOM"/>
    <property type="match status" value="1"/>
</dbReference>